<evidence type="ECO:0000256" key="6">
    <source>
        <dbReference type="ARBA" id="ARBA00066174"/>
    </source>
</evidence>
<evidence type="ECO:0000313" key="12">
    <source>
        <dbReference type="EMBL" id="GAV06566.1"/>
    </source>
</evidence>
<feature type="region of interest" description="Disordered" evidence="9">
    <location>
        <begin position="1"/>
        <end position="24"/>
    </location>
</feature>
<dbReference type="AlphaFoldDB" id="A0A1D1W036"/>
<dbReference type="PANTHER" id="PTHR12937">
    <property type="entry name" value="VACUOLAR PROTEIN SORTING 28, ISOFORM 2 VPS28"/>
    <property type="match status" value="1"/>
</dbReference>
<comment type="function">
    <text evidence="7">Component of the ESCRT-I complex (endosomal sorting complex required for transport I), a regulator of vesicular trafficking process.</text>
</comment>
<comment type="function">
    <text evidence="5">Component of the ESCRT-I complex, a regulator of vesicular trafficking process.</text>
</comment>
<dbReference type="PANTHER" id="PTHR12937:SF0">
    <property type="entry name" value="VACUOLAR PROTEIN SORTING-ASSOCIATED PROTEIN 28 HOMOLOG"/>
    <property type="match status" value="1"/>
</dbReference>
<keyword evidence="4 7" id="KW-0653">Protein transport</keyword>
<dbReference type="InterPro" id="IPR037206">
    <property type="entry name" value="VPS28_C_sf"/>
</dbReference>
<dbReference type="STRING" id="947166.A0A1D1W036"/>
<dbReference type="Gene3D" id="1.20.120.1130">
    <property type="match status" value="1"/>
</dbReference>
<comment type="subcellular location">
    <subcellularLocation>
        <location evidence="1">Endosome</location>
    </subcellularLocation>
</comment>
<evidence type="ECO:0000256" key="4">
    <source>
        <dbReference type="ARBA" id="ARBA00022927"/>
    </source>
</evidence>
<dbReference type="FunFam" id="1.20.120.1130:FF:000001">
    <property type="entry name" value="Vacuolar protein sorting-associated protein 28 homolog"/>
    <property type="match status" value="1"/>
</dbReference>
<dbReference type="PIRSF" id="PIRSF017535">
    <property type="entry name" value="VPS28"/>
    <property type="match status" value="1"/>
</dbReference>
<dbReference type="Pfam" id="PF03997">
    <property type="entry name" value="VPS28"/>
    <property type="match status" value="1"/>
</dbReference>
<evidence type="ECO:0000256" key="8">
    <source>
        <dbReference type="PROSITE-ProRule" id="PRU00642"/>
    </source>
</evidence>
<dbReference type="InterPro" id="IPR037202">
    <property type="entry name" value="ESCRT_assembly_dom"/>
</dbReference>
<dbReference type="GO" id="GO:0044877">
    <property type="term" value="F:protein-containing complex binding"/>
    <property type="evidence" value="ECO:0007669"/>
    <property type="project" value="TreeGrafter"/>
</dbReference>
<feature type="domain" description="VPS28 C-terminal" evidence="10">
    <location>
        <begin position="132"/>
        <end position="228"/>
    </location>
</feature>
<feature type="compositionally biased region" description="Polar residues" evidence="9">
    <location>
        <begin position="7"/>
        <end position="24"/>
    </location>
</feature>
<evidence type="ECO:0000313" key="13">
    <source>
        <dbReference type="Proteomes" id="UP000186922"/>
    </source>
</evidence>
<accession>A0A1D1W036</accession>
<keyword evidence="3 7" id="KW-0967">Endosome</keyword>
<evidence type="ECO:0000259" key="10">
    <source>
        <dbReference type="PROSITE" id="PS51310"/>
    </source>
</evidence>
<dbReference type="Gene3D" id="1.20.1440.200">
    <property type="match status" value="1"/>
</dbReference>
<dbReference type="FunFam" id="1.20.1440.200:FF:000001">
    <property type="entry name" value="Vacuolar protein sorting-associated protein 28 homolog"/>
    <property type="match status" value="1"/>
</dbReference>
<comment type="caution">
    <text evidence="12">The sequence shown here is derived from an EMBL/GenBank/DDBJ whole genome shotgun (WGS) entry which is preliminary data.</text>
</comment>
<dbReference type="InterPro" id="IPR038358">
    <property type="entry name" value="VPS28_N_sf"/>
</dbReference>
<comment type="subunit">
    <text evidence="6">Component of the ESCRT-I complex (endosomal sorting complex required for transport I).</text>
</comment>
<protein>
    <recommendedName>
        <fullName evidence="7">Vacuolar protein sorting-associated protein 28 homolog</fullName>
    </recommendedName>
</protein>
<dbReference type="InterPro" id="IPR007143">
    <property type="entry name" value="Vps28"/>
</dbReference>
<dbReference type="EMBL" id="BDGG01000013">
    <property type="protein sequence ID" value="GAV06566.1"/>
    <property type="molecule type" value="Genomic_DNA"/>
</dbReference>
<sequence length="230" mass="26502">MALFSNIRPSGTTDTSGYGAQENTNPALNETVKLFKNNRERDWYENLSDLYAVVNSIQHLEKAYIRDCITPTEYTAACSKLLVQFKSIFKLAKSDEFPTISAFMDRFKFDCPAAMERIREDNPITIRNDKGNTSKCIADIVALFITIMDKLRLQMKAVDEIQPDMRELLDTMNRLNTLPPNYEGRASVQKWLQNMSKMSASDQFDDNEIRQMVFDLESGYEAFRKFLHSS</sequence>
<dbReference type="GO" id="GO:0000813">
    <property type="term" value="C:ESCRT I complex"/>
    <property type="evidence" value="ECO:0007669"/>
    <property type="project" value="UniProtKB-UniRule"/>
</dbReference>
<dbReference type="SUPFAM" id="SSF140427">
    <property type="entry name" value="VPS28 C-terminal domain-like"/>
    <property type="match status" value="1"/>
</dbReference>
<proteinExistence type="inferred from homology"/>
<dbReference type="InterPro" id="IPR017899">
    <property type="entry name" value="VPS28_C"/>
</dbReference>
<gene>
    <name evidence="12" type="primary">RvY_16532-1</name>
    <name evidence="12" type="synonym">RvY_16532.1</name>
    <name evidence="12" type="ORF">RvY_16532</name>
</gene>
<dbReference type="InterPro" id="IPR017898">
    <property type="entry name" value="VPS28_N"/>
</dbReference>
<keyword evidence="2 7" id="KW-0813">Transport</keyword>
<dbReference type="PROSITE" id="PS51313">
    <property type="entry name" value="VPS28_N"/>
    <property type="match status" value="1"/>
</dbReference>
<evidence type="ECO:0000256" key="5">
    <source>
        <dbReference type="ARBA" id="ARBA00056039"/>
    </source>
</evidence>
<comment type="similarity">
    <text evidence="7 8">Belongs to the VPS28 family.</text>
</comment>
<dbReference type="PROSITE" id="PS51310">
    <property type="entry name" value="VPS28_C"/>
    <property type="match status" value="1"/>
</dbReference>
<evidence type="ECO:0000256" key="2">
    <source>
        <dbReference type="ARBA" id="ARBA00022448"/>
    </source>
</evidence>
<keyword evidence="13" id="KW-1185">Reference proteome</keyword>
<evidence type="ECO:0000256" key="9">
    <source>
        <dbReference type="SAM" id="MobiDB-lite"/>
    </source>
</evidence>
<evidence type="ECO:0000256" key="1">
    <source>
        <dbReference type="ARBA" id="ARBA00004177"/>
    </source>
</evidence>
<dbReference type="OrthoDB" id="2671at2759"/>
<evidence type="ECO:0000259" key="11">
    <source>
        <dbReference type="PROSITE" id="PS51313"/>
    </source>
</evidence>
<reference evidence="12 13" key="1">
    <citation type="journal article" date="2016" name="Nat. Commun.">
        <title>Extremotolerant tardigrade genome and improved radiotolerance of human cultured cells by tardigrade-unique protein.</title>
        <authorList>
            <person name="Hashimoto T."/>
            <person name="Horikawa D.D."/>
            <person name="Saito Y."/>
            <person name="Kuwahara H."/>
            <person name="Kozuka-Hata H."/>
            <person name="Shin-I T."/>
            <person name="Minakuchi Y."/>
            <person name="Ohishi K."/>
            <person name="Motoyama A."/>
            <person name="Aizu T."/>
            <person name="Enomoto A."/>
            <person name="Kondo K."/>
            <person name="Tanaka S."/>
            <person name="Hara Y."/>
            <person name="Koshikawa S."/>
            <person name="Sagara H."/>
            <person name="Miura T."/>
            <person name="Yokobori S."/>
            <person name="Miyagawa K."/>
            <person name="Suzuki Y."/>
            <person name="Kubo T."/>
            <person name="Oyama M."/>
            <person name="Kohara Y."/>
            <person name="Fujiyama A."/>
            <person name="Arakawa K."/>
            <person name="Katayama T."/>
            <person name="Toyoda A."/>
            <person name="Kunieda T."/>
        </authorList>
    </citation>
    <scope>NUCLEOTIDE SEQUENCE [LARGE SCALE GENOMIC DNA]</scope>
    <source>
        <strain evidence="12 13">YOKOZUNA-1</strain>
    </source>
</reference>
<dbReference type="SUPFAM" id="SSF140111">
    <property type="entry name" value="Endosomal sorting complex assembly domain"/>
    <property type="match status" value="1"/>
</dbReference>
<name>A0A1D1W036_RAMVA</name>
<feature type="domain" description="VPS28 N-terminal" evidence="11">
    <location>
        <begin position="21"/>
        <end position="128"/>
    </location>
</feature>
<dbReference type="Proteomes" id="UP000186922">
    <property type="component" value="Unassembled WGS sequence"/>
</dbReference>
<evidence type="ECO:0000256" key="7">
    <source>
        <dbReference type="PIRNR" id="PIRNR017535"/>
    </source>
</evidence>
<organism evidence="12 13">
    <name type="scientific">Ramazzottius varieornatus</name>
    <name type="common">Water bear</name>
    <name type="synonym">Tardigrade</name>
    <dbReference type="NCBI Taxonomy" id="947166"/>
    <lineage>
        <taxon>Eukaryota</taxon>
        <taxon>Metazoa</taxon>
        <taxon>Ecdysozoa</taxon>
        <taxon>Tardigrada</taxon>
        <taxon>Eutardigrada</taxon>
        <taxon>Parachela</taxon>
        <taxon>Hypsibioidea</taxon>
        <taxon>Ramazzottiidae</taxon>
        <taxon>Ramazzottius</taxon>
    </lineage>
</organism>
<dbReference type="GO" id="GO:0043328">
    <property type="term" value="P:protein transport to vacuole involved in ubiquitin-dependent protein catabolic process via the multivesicular body sorting pathway"/>
    <property type="evidence" value="ECO:0007669"/>
    <property type="project" value="TreeGrafter"/>
</dbReference>
<evidence type="ECO:0000256" key="3">
    <source>
        <dbReference type="ARBA" id="ARBA00022753"/>
    </source>
</evidence>